<dbReference type="Proteomes" id="UP000820669">
    <property type="component" value="Unassembled WGS sequence"/>
</dbReference>
<dbReference type="SUPFAM" id="SSF46785">
    <property type="entry name" value="Winged helix' DNA-binding domain"/>
    <property type="match status" value="1"/>
</dbReference>
<dbReference type="Gene3D" id="1.10.10.10">
    <property type="entry name" value="Winged helix-like DNA-binding domain superfamily/Winged helix DNA-binding domain"/>
    <property type="match status" value="1"/>
</dbReference>
<dbReference type="RefSeq" id="WP_169379316.1">
    <property type="nucleotide sequence ID" value="NZ_JAAXLA010000002.1"/>
</dbReference>
<dbReference type="EMBL" id="JAAXLA010000002">
    <property type="protein sequence ID" value="NMH95937.1"/>
    <property type="molecule type" value="Genomic_DNA"/>
</dbReference>
<evidence type="ECO:0000256" key="1">
    <source>
        <dbReference type="ARBA" id="ARBA00023015"/>
    </source>
</evidence>
<organism evidence="5 6">
    <name type="scientific">Pseudonocardia acidicola</name>
    <dbReference type="NCBI Taxonomy" id="2724939"/>
    <lineage>
        <taxon>Bacteria</taxon>
        <taxon>Bacillati</taxon>
        <taxon>Actinomycetota</taxon>
        <taxon>Actinomycetes</taxon>
        <taxon>Pseudonocardiales</taxon>
        <taxon>Pseudonocardiaceae</taxon>
        <taxon>Pseudonocardia</taxon>
    </lineage>
</organism>
<evidence type="ECO:0000313" key="5">
    <source>
        <dbReference type="EMBL" id="NMH95937.1"/>
    </source>
</evidence>
<dbReference type="InterPro" id="IPR011711">
    <property type="entry name" value="GntR_C"/>
</dbReference>
<dbReference type="InterPro" id="IPR008920">
    <property type="entry name" value="TF_FadR/GntR_C"/>
</dbReference>
<protein>
    <submittedName>
        <fullName evidence="5">FadR family transcriptional regulator</fullName>
    </submittedName>
</protein>
<keyword evidence="6" id="KW-1185">Reference proteome</keyword>
<reference evidence="5 6" key="1">
    <citation type="submission" date="2020-04" db="EMBL/GenBank/DDBJ databases">
        <authorList>
            <person name="Klaysubun C."/>
            <person name="Duangmal K."/>
            <person name="Lipun K."/>
        </authorList>
    </citation>
    <scope>NUCLEOTIDE SEQUENCE [LARGE SCALE GENOMIC DNA]</scope>
    <source>
        <strain evidence="5 6">K10HN5</strain>
    </source>
</reference>
<dbReference type="InterPro" id="IPR000524">
    <property type="entry name" value="Tscrpt_reg_HTH_GntR"/>
</dbReference>
<dbReference type="Pfam" id="PF07729">
    <property type="entry name" value="FCD"/>
    <property type="match status" value="1"/>
</dbReference>
<name>A0ABX1S5S2_9PSEU</name>
<evidence type="ECO:0000313" key="6">
    <source>
        <dbReference type="Proteomes" id="UP000820669"/>
    </source>
</evidence>
<evidence type="ECO:0000256" key="2">
    <source>
        <dbReference type="ARBA" id="ARBA00023125"/>
    </source>
</evidence>
<proteinExistence type="predicted"/>
<sequence>MTNAATNGRRRNPKMSEVIARELATHIVEAGLAPGSVLPTEREMIESFAVGRATIREALRLLETRNVITIRPGPGGGPVVRRPRPCDLGEALSLILQFEDASLDDVMEARRALEPMIARLAAERISDAEIEVLDETVRLIEASPEDPEVFHEQNRTFHSTLCRAAHSVVLEVFLDSLASVADGVSGGVTYSPRRYLAAARMHATIVTALRARDGAAAEQAMREHMDETRAYWHKKYRDLASRPVVWRG</sequence>
<dbReference type="InterPro" id="IPR036388">
    <property type="entry name" value="WH-like_DNA-bd_sf"/>
</dbReference>
<keyword evidence="2" id="KW-0238">DNA-binding</keyword>
<dbReference type="SMART" id="SM00895">
    <property type="entry name" value="FCD"/>
    <property type="match status" value="1"/>
</dbReference>
<dbReference type="PANTHER" id="PTHR43537">
    <property type="entry name" value="TRANSCRIPTIONAL REGULATOR, GNTR FAMILY"/>
    <property type="match status" value="1"/>
</dbReference>
<dbReference type="PROSITE" id="PS50949">
    <property type="entry name" value="HTH_GNTR"/>
    <property type="match status" value="1"/>
</dbReference>
<evidence type="ECO:0000259" key="4">
    <source>
        <dbReference type="PROSITE" id="PS50949"/>
    </source>
</evidence>
<gene>
    <name evidence="5" type="ORF">HF526_01150</name>
</gene>
<keyword evidence="3" id="KW-0804">Transcription</keyword>
<dbReference type="Pfam" id="PF00392">
    <property type="entry name" value="GntR"/>
    <property type="match status" value="1"/>
</dbReference>
<feature type="domain" description="HTH gntR-type" evidence="4">
    <location>
        <begin position="13"/>
        <end position="83"/>
    </location>
</feature>
<accession>A0ABX1S5S2</accession>
<keyword evidence="1" id="KW-0805">Transcription regulation</keyword>
<dbReference type="PANTHER" id="PTHR43537:SF44">
    <property type="entry name" value="GNTR FAMILY REGULATORY PROTEIN"/>
    <property type="match status" value="1"/>
</dbReference>
<evidence type="ECO:0000256" key="3">
    <source>
        <dbReference type="ARBA" id="ARBA00023163"/>
    </source>
</evidence>
<dbReference type="SUPFAM" id="SSF48008">
    <property type="entry name" value="GntR ligand-binding domain-like"/>
    <property type="match status" value="1"/>
</dbReference>
<dbReference type="InterPro" id="IPR036390">
    <property type="entry name" value="WH_DNA-bd_sf"/>
</dbReference>
<dbReference type="SMART" id="SM00345">
    <property type="entry name" value="HTH_GNTR"/>
    <property type="match status" value="1"/>
</dbReference>
<dbReference type="CDD" id="cd07377">
    <property type="entry name" value="WHTH_GntR"/>
    <property type="match status" value="1"/>
</dbReference>
<dbReference type="Gene3D" id="1.20.120.530">
    <property type="entry name" value="GntR ligand-binding domain-like"/>
    <property type="match status" value="1"/>
</dbReference>
<dbReference type="PRINTS" id="PR00035">
    <property type="entry name" value="HTHGNTR"/>
</dbReference>
<comment type="caution">
    <text evidence="5">The sequence shown here is derived from an EMBL/GenBank/DDBJ whole genome shotgun (WGS) entry which is preliminary data.</text>
</comment>